<name>A0A062UXD6_9EURY</name>
<reference evidence="1 2" key="1">
    <citation type="journal article" date="2013" name="Nature">
        <title>Anaerobic oxidation of methane coupled to nitrate reduction in a novel archaeal lineage.</title>
        <authorList>
            <person name="Haroon M.F."/>
            <person name="Hu S."/>
            <person name="Shi Y."/>
            <person name="Imelfort M."/>
            <person name="Keller J."/>
            <person name="Hugenholtz P."/>
            <person name="Yuan Z."/>
            <person name="Tyson G.W."/>
        </authorList>
    </citation>
    <scope>NUCLEOTIDE SEQUENCE [LARGE SCALE GENOMIC DNA]</scope>
    <source>
        <strain evidence="1 2">ANME-2d</strain>
    </source>
</reference>
<gene>
    <name evidence="1" type="ORF">ANME2D_02392</name>
</gene>
<sequence length="78" mass="9197">MTERKYLRWKKCLICDDFVKLMFPEDAKNMLIIYEPVEGMSNDSKNWKKRQLGYIHRACLDKAGSMVKTKYNSTASEV</sequence>
<dbReference type="AlphaFoldDB" id="A0A062UXD6"/>
<protein>
    <submittedName>
        <fullName evidence="1">Uncharacterized protein</fullName>
    </submittedName>
</protein>
<dbReference type="RefSeq" id="WP_048091732.1">
    <property type="nucleotide sequence ID" value="NZ_JMIY01000005.1"/>
</dbReference>
<dbReference type="EMBL" id="JMIY01000005">
    <property type="protein sequence ID" value="KCZ71656.1"/>
    <property type="molecule type" value="Genomic_DNA"/>
</dbReference>
<organism evidence="1 2">
    <name type="scientific">Candidatus Methanoperedens nitratireducens</name>
    <dbReference type="NCBI Taxonomy" id="1392998"/>
    <lineage>
        <taxon>Archaea</taxon>
        <taxon>Methanobacteriati</taxon>
        <taxon>Methanobacteriota</taxon>
        <taxon>Stenosarchaea group</taxon>
        <taxon>Methanomicrobia</taxon>
        <taxon>Methanosarcinales</taxon>
        <taxon>ANME-2 cluster</taxon>
        <taxon>Candidatus Methanoperedentaceae</taxon>
        <taxon>Candidatus Methanoperedens</taxon>
    </lineage>
</organism>
<evidence type="ECO:0000313" key="2">
    <source>
        <dbReference type="Proteomes" id="UP000027153"/>
    </source>
</evidence>
<dbReference type="Proteomes" id="UP000027153">
    <property type="component" value="Unassembled WGS sequence"/>
</dbReference>
<comment type="caution">
    <text evidence="1">The sequence shown here is derived from an EMBL/GenBank/DDBJ whole genome shotgun (WGS) entry which is preliminary data.</text>
</comment>
<proteinExistence type="predicted"/>
<dbReference type="OrthoDB" id="145955at2157"/>
<accession>A0A062UXD6</accession>
<evidence type="ECO:0000313" key="1">
    <source>
        <dbReference type="EMBL" id="KCZ71656.1"/>
    </source>
</evidence>
<keyword evidence="2" id="KW-1185">Reference proteome</keyword>